<name>A0A1G2K5S4_9BACT</name>
<feature type="region of interest" description="Disordered" evidence="1">
    <location>
        <begin position="1"/>
        <end position="21"/>
    </location>
</feature>
<reference evidence="2 3" key="1">
    <citation type="journal article" date="2016" name="Nat. Commun.">
        <title>Thousands of microbial genomes shed light on interconnected biogeochemical processes in an aquifer system.</title>
        <authorList>
            <person name="Anantharaman K."/>
            <person name="Brown C.T."/>
            <person name="Hug L.A."/>
            <person name="Sharon I."/>
            <person name="Castelle C.J."/>
            <person name="Probst A.J."/>
            <person name="Thomas B.C."/>
            <person name="Singh A."/>
            <person name="Wilkins M.J."/>
            <person name="Karaoz U."/>
            <person name="Brodie E.L."/>
            <person name="Williams K.H."/>
            <person name="Hubbard S.S."/>
            <person name="Banfield J.F."/>
        </authorList>
    </citation>
    <scope>NUCLEOTIDE SEQUENCE [LARGE SCALE GENOMIC DNA]</scope>
</reference>
<feature type="region of interest" description="Disordered" evidence="1">
    <location>
        <begin position="48"/>
        <end position="71"/>
    </location>
</feature>
<dbReference type="EMBL" id="MHQC01000028">
    <property type="protein sequence ID" value="OGZ94777.1"/>
    <property type="molecule type" value="Genomic_DNA"/>
</dbReference>
<organism evidence="2 3">
    <name type="scientific">Candidatus Sungbacteria bacterium RIFCSPHIGHO2_01_FULL_47_32</name>
    <dbReference type="NCBI Taxonomy" id="1802264"/>
    <lineage>
        <taxon>Bacteria</taxon>
        <taxon>Candidatus Sungiibacteriota</taxon>
    </lineage>
</organism>
<gene>
    <name evidence="2" type="ORF">A2633_03425</name>
</gene>
<evidence type="ECO:0000313" key="2">
    <source>
        <dbReference type="EMBL" id="OGZ94777.1"/>
    </source>
</evidence>
<feature type="region of interest" description="Disordered" evidence="1">
    <location>
        <begin position="306"/>
        <end position="338"/>
    </location>
</feature>
<feature type="compositionally biased region" description="Gly residues" evidence="1">
    <location>
        <begin position="309"/>
        <end position="320"/>
    </location>
</feature>
<protein>
    <submittedName>
        <fullName evidence="2">Uncharacterized protein</fullName>
    </submittedName>
</protein>
<accession>A0A1G2K5S4</accession>
<comment type="caution">
    <text evidence="2">The sequence shown here is derived from an EMBL/GenBank/DDBJ whole genome shotgun (WGS) entry which is preliminary data.</text>
</comment>
<sequence length="338" mass="36067">MEDKEKVPGKEDNSGSEESSITQGYALPVSIIIASLIIGGSWISTAKQRDQASSQEPKSLTEAEHPSISGWPEAIAPSQGIELPVRWGDLGVKMVSVGIIDDEKFINLYAAKPDIEKEAKKLLYEGNNANLVITEKNSGLLLNLLWALGLGTSNPVLAKGPMADSRYGGAGNFASTGGWTIAKGGAMEHFNRHPLIVLTEAQQKLVEDIAKNIYRPCCGNSTYFPDCNHGMAMLGLLELMASQNASESDMYRVALSVNSYWFPDTYSTVEKYFESKKVSWSAVNPKEVLGAAYSSAQGYQRIASQVAGPQGGRGGSGCGVDAGAPSPQPKRQSGCGVQ</sequence>
<feature type="compositionally biased region" description="Basic and acidic residues" evidence="1">
    <location>
        <begin position="1"/>
        <end position="13"/>
    </location>
</feature>
<proteinExistence type="predicted"/>
<evidence type="ECO:0000256" key="1">
    <source>
        <dbReference type="SAM" id="MobiDB-lite"/>
    </source>
</evidence>
<dbReference type="Proteomes" id="UP000177152">
    <property type="component" value="Unassembled WGS sequence"/>
</dbReference>
<dbReference type="AlphaFoldDB" id="A0A1G2K5S4"/>
<evidence type="ECO:0000313" key="3">
    <source>
        <dbReference type="Proteomes" id="UP000177152"/>
    </source>
</evidence>